<organism evidence="3 4">
    <name type="scientific">Jiangella rhizosphaerae</name>
    <dbReference type="NCBI Taxonomy" id="2293569"/>
    <lineage>
        <taxon>Bacteria</taxon>
        <taxon>Bacillati</taxon>
        <taxon>Actinomycetota</taxon>
        <taxon>Actinomycetes</taxon>
        <taxon>Jiangellales</taxon>
        <taxon>Jiangellaceae</taxon>
        <taxon>Jiangella</taxon>
    </lineage>
</organism>
<proteinExistence type="predicted"/>
<sequence length="317" mass="31822">MRYRKIALTAAAAGLMAVGFAAPSQAALTTFCDGVAADVTVPGDLVVAAGKSCELTNVVVNGNVTVRADANLLLDGATVNGNVRVLSNGFADVVGTSVTGTTTLSAAYGTYAEDSTLGNNVTATDSGFFYSVGTDHARSVTSTNGETFIESGWVTRNLATTGDTLTDVYDTVIEGTYSVTGAEQGGVLCLSEIDGDASFSGNGEILQIGASAPLTGCGYNAFGGNLSITDNSADVYVSDNVIRGDFNVSGNTGTVVAENNRVRGEDNSGAAASAAARSRSAVPSDVAADRKAEAKADAEARSEVASDAAEAAGPAFS</sequence>
<feature type="signal peptide" evidence="2">
    <location>
        <begin position="1"/>
        <end position="26"/>
    </location>
</feature>
<evidence type="ECO:0000256" key="2">
    <source>
        <dbReference type="SAM" id="SignalP"/>
    </source>
</evidence>
<dbReference type="RefSeq" id="WP_119659011.1">
    <property type="nucleotide sequence ID" value="NZ_QUAL01000050.1"/>
</dbReference>
<dbReference type="Proteomes" id="UP000284057">
    <property type="component" value="Unassembled WGS sequence"/>
</dbReference>
<evidence type="ECO:0000313" key="4">
    <source>
        <dbReference type="Proteomes" id="UP000284057"/>
    </source>
</evidence>
<dbReference type="AlphaFoldDB" id="A0A418KUG1"/>
<gene>
    <name evidence="3" type="ORF">DY240_05820</name>
</gene>
<dbReference type="OrthoDB" id="5149096at2"/>
<feature type="region of interest" description="Disordered" evidence="1">
    <location>
        <begin position="260"/>
        <end position="317"/>
    </location>
</feature>
<feature type="compositionally biased region" description="Basic and acidic residues" evidence="1">
    <location>
        <begin position="287"/>
        <end position="304"/>
    </location>
</feature>
<accession>A0A418KUG1</accession>
<keyword evidence="4" id="KW-1185">Reference proteome</keyword>
<feature type="chain" id="PRO_5019386621" description="Right-handed parallel beta-helix repeat-containing protein" evidence="2">
    <location>
        <begin position="27"/>
        <end position="317"/>
    </location>
</feature>
<dbReference type="EMBL" id="QUAL01000050">
    <property type="protein sequence ID" value="RIQ32121.1"/>
    <property type="molecule type" value="Genomic_DNA"/>
</dbReference>
<feature type="compositionally biased region" description="Low complexity" evidence="1">
    <location>
        <begin position="270"/>
        <end position="286"/>
    </location>
</feature>
<reference evidence="3 4" key="1">
    <citation type="submission" date="2018-09" db="EMBL/GenBank/DDBJ databases">
        <title>Isolation, diversity and antifungal activity of actinobacteria from wheat.</title>
        <authorList>
            <person name="Han C."/>
        </authorList>
    </citation>
    <scope>NUCLEOTIDE SEQUENCE [LARGE SCALE GENOMIC DNA]</scope>
    <source>
        <strain evidence="3 4">NEAU-YY265</strain>
    </source>
</reference>
<protein>
    <recommendedName>
        <fullName evidence="5">Right-handed parallel beta-helix repeat-containing protein</fullName>
    </recommendedName>
</protein>
<evidence type="ECO:0000313" key="3">
    <source>
        <dbReference type="EMBL" id="RIQ32121.1"/>
    </source>
</evidence>
<evidence type="ECO:0000256" key="1">
    <source>
        <dbReference type="SAM" id="MobiDB-lite"/>
    </source>
</evidence>
<evidence type="ECO:0008006" key="5">
    <source>
        <dbReference type="Google" id="ProtNLM"/>
    </source>
</evidence>
<comment type="caution">
    <text evidence="3">The sequence shown here is derived from an EMBL/GenBank/DDBJ whole genome shotgun (WGS) entry which is preliminary data.</text>
</comment>
<name>A0A418KUG1_9ACTN</name>
<keyword evidence="2" id="KW-0732">Signal</keyword>